<dbReference type="GeneID" id="68320268"/>
<name>A0A9P8D5V3_9HYPO</name>
<dbReference type="EMBL" id="JAHBCI010000010">
    <property type="protein sequence ID" value="KAG9495851.1"/>
    <property type="molecule type" value="Genomic_DNA"/>
</dbReference>
<sequence>MSQPTDGTARGSVPFLPPELSLRIIEESEEASICLVNHLSRGKLKCDGGFQDYTTVIYTRGEKHRDGTLSRGKLESLPMQHRCIAGVIRTSETPALPFDHSDDYSIELAISHLTKRTVVAELGMDEDIANPVLNLDKHAFMDYCPLKFINARYLGCTLLDRQFIATVPIEIGGDDNIRQLAGITRGNQTALTHRLRPDDDKLACEKIRKLMIRTNKVSYNVILRNLLMINHQLDKVRSVYRWSSNLCAYRDELVSSPLRPKWELLKNLDTLCIDMTGLTALHEEPLLGVQINKMARCLNLKTLILLGVPCLARYEAEILNEEQEGETGEDAWVACLEDNPYFRYEGTTLTSTNWLYLFKDLVRPGGRIHFIADMPPGSPYWPSPNASVEAIEDGLQ</sequence>
<keyword evidence="2" id="KW-1185">Reference proteome</keyword>
<reference evidence="1" key="1">
    <citation type="journal article" date="2021" name="Mol. Plant Microbe Interact.">
        <title>Telomere to telomere genome assembly of Fusarium musae F31, causal agent of crown rot disease of banana.</title>
        <authorList>
            <person name="Degradi L."/>
            <person name="Tava V."/>
            <person name="Kunova A."/>
            <person name="Cortesi P."/>
            <person name="Saracchi M."/>
            <person name="Pasquali M."/>
        </authorList>
    </citation>
    <scope>NUCLEOTIDE SEQUENCE</scope>
    <source>
        <strain evidence="1">F31</strain>
    </source>
</reference>
<dbReference type="KEGG" id="fmu:J7337_012412"/>
<accession>A0A9P8D5V3</accession>
<dbReference type="Proteomes" id="UP000827133">
    <property type="component" value="Unassembled WGS sequence"/>
</dbReference>
<comment type="caution">
    <text evidence="1">The sequence shown here is derived from an EMBL/GenBank/DDBJ whole genome shotgun (WGS) entry which is preliminary data.</text>
</comment>
<protein>
    <submittedName>
        <fullName evidence="1">Uncharacterized protein</fullName>
    </submittedName>
</protein>
<dbReference type="RefSeq" id="XP_044674851.1">
    <property type="nucleotide sequence ID" value="XM_044829935.1"/>
</dbReference>
<organism evidence="1 2">
    <name type="scientific">Fusarium musae</name>
    <dbReference type="NCBI Taxonomy" id="1042133"/>
    <lineage>
        <taxon>Eukaryota</taxon>
        <taxon>Fungi</taxon>
        <taxon>Dikarya</taxon>
        <taxon>Ascomycota</taxon>
        <taxon>Pezizomycotina</taxon>
        <taxon>Sordariomycetes</taxon>
        <taxon>Hypocreomycetidae</taxon>
        <taxon>Hypocreales</taxon>
        <taxon>Nectriaceae</taxon>
        <taxon>Fusarium</taxon>
    </lineage>
</organism>
<evidence type="ECO:0000313" key="2">
    <source>
        <dbReference type="Proteomes" id="UP000827133"/>
    </source>
</evidence>
<dbReference type="AlphaFoldDB" id="A0A9P8D5V3"/>
<evidence type="ECO:0000313" key="1">
    <source>
        <dbReference type="EMBL" id="KAG9495851.1"/>
    </source>
</evidence>
<proteinExistence type="predicted"/>
<gene>
    <name evidence="1" type="ORF">J7337_012412</name>
</gene>